<proteinExistence type="predicted"/>
<keyword evidence="3" id="KW-1185">Reference proteome</keyword>
<dbReference type="EMBL" id="JAKFHA010000026">
    <property type="protein sequence ID" value="MCF2531746.1"/>
    <property type="molecule type" value="Genomic_DNA"/>
</dbReference>
<dbReference type="AlphaFoldDB" id="A0AA41Q5M4"/>
<reference evidence="2" key="1">
    <citation type="submission" date="2022-01" db="EMBL/GenBank/DDBJ databases">
        <title>Genome-Based Taxonomic Classification of the Phylum Actinobacteria.</title>
        <authorList>
            <person name="Gao Y."/>
        </authorList>
    </citation>
    <scope>NUCLEOTIDE SEQUENCE</scope>
    <source>
        <strain evidence="2">KLBMP 8922</strain>
    </source>
</reference>
<sequence>MGMLLRRHRAADETPPETDTPDAPKAAKPSGRSRSKGTPAPADEADSDRG</sequence>
<evidence type="ECO:0000256" key="1">
    <source>
        <dbReference type="SAM" id="MobiDB-lite"/>
    </source>
</evidence>
<evidence type="ECO:0000313" key="3">
    <source>
        <dbReference type="Proteomes" id="UP001165378"/>
    </source>
</evidence>
<organism evidence="2 3">
    <name type="scientific">Yinghuangia soli</name>
    <dbReference type="NCBI Taxonomy" id="2908204"/>
    <lineage>
        <taxon>Bacteria</taxon>
        <taxon>Bacillati</taxon>
        <taxon>Actinomycetota</taxon>
        <taxon>Actinomycetes</taxon>
        <taxon>Kitasatosporales</taxon>
        <taxon>Streptomycetaceae</taxon>
        <taxon>Yinghuangia</taxon>
    </lineage>
</organism>
<protein>
    <submittedName>
        <fullName evidence="2">Uncharacterized protein</fullName>
    </submittedName>
</protein>
<comment type="caution">
    <text evidence="2">The sequence shown here is derived from an EMBL/GenBank/DDBJ whole genome shotgun (WGS) entry which is preliminary data.</text>
</comment>
<evidence type="ECO:0000313" key="2">
    <source>
        <dbReference type="EMBL" id="MCF2531746.1"/>
    </source>
</evidence>
<accession>A0AA41Q5M4</accession>
<dbReference type="RefSeq" id="WP_235056394.1">
    <property type="nucleotide sequence ID" value="NZ_JAKFHA010000026.1"/>
</dbReference>
<gene>
    <name evidence="2" type="ORF">LZ495_31640</name>
</gene>
<name>A0AA41Q5M4_9ACTN</name>
<feature type="region of interest" description="Disordered" evidence="1">
    <location>
        <begin position="1"/>
        <end position="50"/>
    </location>
</feature>
<dbReference type="Proteomes" id="UP001165378">
    <property type="component" value="Unassembled WGS sequence"/>
</dbReference>